<dbReference type="Gene3D" id="3.90.25.10">
    <property type="entry name" value="UDP-galactose 4-epimerase, domain 1"/>
    <property type="match status" value="1"/>
</dbReference>
<dbReference type="OrthoDB" id="419598at2759"/>
<dbReference type="EMBL" id="MU251470">
    <property type="protein sequence ID" value="KAG9234236.1"/>
    <property type="molecule type" value="Genomic_DNA"/>
</dbReference>
<reference evidence="4" key="1">
    <citation type="journal article" date="2021" name="IMA Fungus">
        <title>Genomic characterization of three marine fungi, including Emericellopsis atlantica sp. nov. with signatures of a generalist lifestyle and marine biomass degradation.</title>
        <authorList>
            <person name="Hagestad O.C."/>
            <person name="Hou L."/>
            <person name="Andersen J.H."/>
            <person name="Hansen E.H."/>
            <person name="Altermark B."/>
            <person name="Li C."/>
            <person name="Kuhnert E."/>
            <person name="Cox R.J."/>
            <person name="Crous P.W."/>
            <person name="Spatafora J.W."/>
            <person name="Lail K."/>
            <person name="Amirebrahimi M."/>
            <person name="Lipzen A."/>
            <person name="Pangilinan J."/>
            <person name="Andreopoulos W."/>
            <person name="Hayes R.D."/>
            <person name="Ng V."/>
            <person name="Grigoriev I.V."/>
            <person name="Jackson S.A."/>
            <person name="Sutton T.D.S."/>
            <person name="Dobson A.D.W."/>
            <person name="Rama T."/>
        </authorList>
    </citation>
    <scope>NUCLEOTIDE SEQUENCE</scope>
    <source>
        <strain evidence="4">TRa018bII</strain>
    </source>
</reference>
<protein>
    <submittedName>
        <fullName evidence="4">Oxidoreductase CipA</fullName>
    </submittedName>
</protein>
<gene>
    <name evidence="4" type="ORF">BJ875DRAFT_20123</name>
</gene>
<dbReference type="InterPro" id="IPR036291">
    <property type="entry name" value="NAD(P)-bd_dom_sf"/>
</dbReference>
<dbReference type="SUPFAM" id="SSF51735">
    <property type="entry name" value="NAD(P)-binding Rossmann-fold domains"/>
    <property type="match status" value="1"/>
</dbReference>
<evidence type="ECO:0000313" key="5">
    <source>
        <dbReference type="Proteomes" id="UP000824998"/>
    </source>
</evidence>
<dbReference type="PANTHER" id="PTHR47706:SF7">
    <property type="entry name" value="CIPA-LIKE, PUTATIVE (AFU_ORTHOLOGUE AFUA_1G01630)-RELATED"/>
    <property type="match status" value="1"/>
</dbReference>
<dbReference type="InterPro" id="IPR008030">
    <property type="entry name" value="NmrA-like"/>
</dbReference>
<keyword evidence="1" id="KW-0521">NADP</keyword>
<dbReference type="CDD" id="cd05259">
    <property type="entry name" value="PCBER_SDR_a"/>
    <property type="match status" value="1"/>
</dbReference>
<evidence type="ECO:0000256" key="1">
    <source>
        <dbReference type="ARBA" id="ARBA00022857"/>
    </source>
</evidence>
<evidence type="ECO:0000259" key="3">
    <source>
        <dbReference type="Pfam" id="PF05368"/>
    </source>
</evidence>
<sequence>MSQRYANSRPSGFQNHLKNIALVGAGGSVGSHILTSLLSAGKHNITILTRPESTNTFPPNLTVKQIDYTSPSSLASALQGQQCLIITLSFSTPPEHESALIAAAASAGVQYIIPNEWGQDFQHPGIAKDILFLGPKLEVTRKLVEKLGMKWLVVSSGFWYEYSLAGTEWRYGFDFKEKTVTMYGDGDVRINTSTWPQIGRAVAALLSLKLLPEDKEDKSEGVLSKFANRNCYISSFLVSQKDMWASARRVTGTKEGDWTVTHEGVEERFKRGIDMFQKGEFKGFMMLMYARSFFADGAGNYETSKGLSNDLLGLPKEDFDECTKGAVERAEKMAGTY</sequence>
<keyword evidence="5" id="KW-1185">Reference proteome</keyword>
<dbReference type="InterPro" id="IPR051609">
    <property type="entry name" value="NmrA/Isoflavone_reductase-like"/>
</dbReference>
<dbReference type="Pfam" id="PF05368">
    <property type="entry name" value="NmrA"/>
    <property type="match status" value="1"/>
</dbReference>
<dbReference type="PANTHER" id="PTHR47706">
    <property type="entry name" value="NMRA-LIKE FAMILY PROTEIN"/>
    <property type="match status" value="1"/>
</dbReference>
<keyword evidence="2" id="KW-0560">Oxidoreductase</keyword>
<proteinExistence type="predicted"/>
<feature type="domain" description="NmrA-like" evidence="3">
    <location>
        <begin position="18"/>
        <end position="162"/>
    </location>
</feature>
<evidence type="ECO:0000313" key="4">
    <source>
        <dbReference type="EMBL" id="KAG9234236.1"/>
    </source>
</evidence>
<dbReference type="GO" id="GO:0016491">
    <property type="term" value="F:oxidoreductase activity"/>
    <property type="evidence" value="ECO:0007669"/>
    <property type="project" value="UniProtKB-KW"/>
</dbReference>
<name>A0A9P7YIT5_9HELO</name>
<evidence type="ECO:0000256" key="2">
    <source>
        <dbReference type="ARBA" id="ARBA00023002"/>
    </source>
</evidence>
<dbReference type="AlphaFoldDB" id="A0A9P7YIT5"/>
<accession>A0A9P7YIT5</accession>
<organism evidence="4 5">
    <name type="scientific">Amylocarpus encephaloides</name>
    <dbReference type="NCBI Taxonomy" id="45428"/>
    <lineage>
        <taxon>Eukaryota</taxon>
        <taxon>Fungi</taxon>
        <taxon>Dikarya</taxon>
        <taxon>Ascomycota</taxon>
        <taxon>Pezizomycotina</taxon>
        <taxon>Leotiomycetes</taxon>
        <taxon>Helotiales</taxon>
        <taxon>Helotiales incertae sedis</taxon>
        <taxon>Amylocarpus</taxon>
    </lineage>
</organism>
<comment type="caution">
    <text evidence="4">The sequence shown here is derived from an EMBL/GenBank/DDBJ whole genome shotgun (WGS) entry which is preliminary data.</text>
</comment>
<dbReference type="Gene3D" id="3.40.50.720">
    <property type="entry name" value="NAD(P)-binding Rossmann-like Domain"/>
    <property type="match status" value="1"/>
</dbReference>
<dbReference type="Proteomes" id="UP000824998">
    <property type="component" value="Unassembled WGS sequence"/>
</dbReference>
<dbReference type="InterPro" id="IPR045312">
    <property type="entry name" value="PCBER-like"/>
</dbReference>